<comment type="similarity">
    <text evidence="2">Belongs to the GtrA family.</text>
</comment>
<dbReference type="EMBL" id="CP060633">
    <property type="protein sequence ID" value="QNM02170.1"/>
    <property type="molecule type" value="Genomic_DNA"/>
</dbReference>
<dbReference type="InterPro" id="IPR051401">
    <property type="entry name" value="GtrA_CellWall_Glycosyl"/>
</dbReference>
<accession>A0A7G9FUD8</accession>
<sequence>MAIGVGVYQGFLLLGLDYKISNLISLVAGKMSAYICNKFFVFKVRNTSFSEWIKEFLRFIFARGATLFIDYFGLIFLVEVVEFNKIYSKYAIVTIVLILNYILGKLIVFRKTNDKK</sequence>
<evidence type="ECO:0000313" key="9">
    <source>
        <dbReference type="Proteomes" id="UP000515981"/>
    </source>
</evidence>
<protein>
    <submittedName>
        <fullName evidence="8">GtrA family protein</fullName>
    </submittedName>
</protein>
<keyword evidence="4 6" id="KW-1133">Transmembrane helix</keyword>
<dbReference type="Pfam" id="PF04138">
    <property type="entry name" value="GtrA_DPMS_TM"/>
    <property type="match status" value="1"/>
</dbReference>
<evidence type="ECO:0000256" key="5">
    <source>
        <dbReference type="ARBA" id="ARBA00023136"/>
    </source>
</evidence>
<evidence type="ECO:0000313" key="8">
    <source>
        <dbReference type="EMBL" id="QNM02170.1"/>
    </source>
</evidence>
<proteinExistence type="inferred from homology"/>
<evidence type="ECO:0000256" key="4">
    <source>
        <dbReference type="ARBA" id="ARBA00022989"/>
    </source>
</evidence>
<evidence type="ECO:0000259" key="7">
    <source>
        <dbReference type="Pfam" id="PF04138"/>
    </source>
</evidence>
<dbReference type="PANTHER" id="PTHR38459:SF1">
    <property type="entry name" value="PROPHAGE BACTOPRENOL-LINKED GLUCOSE TRANSLOCASE HOMOLOG"/>
    <property type="match status" value="1"/>
</dbReference>
<gene>
    <name evidence="8" type="ORF">H9Q77_14000</name>
</gene>
<feature type="transmembrane region" description="Helical" evidence="6">
    <location>
        <begin position="90"/>
        <end position="109"/>
    </location>
</feature>
<dbReference type="KEGG" id="ssun:H9Q77_14000"/>
<evidence type="ECO:0000256" key="1">
    <source>
        <dbReference type="ARBA" id="ARBA00004141"/>
    </source>
</evidence>
<dbReference type="Proteomes" id="UP000515981">
    <property type="component" value="Chromosome"/>
</dbReference>
<reference evidence="8 9" key="1">
    <citation type="submission" date="2020-08" db="EMBL/GenBank/DDBJ databases">
        <authorList>
            <person name="Liu C."/>
            <person name="Sun Q."/>
        </authorList>
    </citation>
    <scope>NUCLEOTIDE SEQUENCE [LARGE SCALE GENOMIC DNA]</scope>
    <source>
        <strain evidence="8 9">NSJ-8</strain>
    </source>
</reference>
<evidence type="ECO:0000256" key="3">
    <source>
        <dbReference type="ARBA" id="ARBA00022692"/>
    </source>
</evidence>
<evidence type="ECO:0000256" key="6">
    <source>
        <dbReference type="SAM" id="Phobius"/>
    </source>
</evidence>
<dbReference type="InterPro" id="IPR007267">
    <property type="entry name" value="GtrA_DPMS_TM"/>
</dbReference>
<dbReference type="AlphaFoldDB" id="A0A7G9FUD8"/>
<dbReference type="PANTHER" id="PTHR38459">
    <property type="entry name" value="PROPHAGE BACTOPRENOL-LINKED GLUCOSE TRANSLOCASE HOMOLOG"/>
    <property type="match status" value="1"/>
</dbReference>
<name>A0A7G9FUD8_9FIRM</name>
<keyword evidence="9" id="KW-1185">Reference proteome</keyword>
<feature type="transmembrane region" description="Helical" evidence="6">
    <location>
        <begin position="60"/>
        <end position="78"/>
    </location>
</feature>
<dbReference type="GO" id="GO:0000271">
    <property type="term" value="P:polysaccharide biosynthetic process"/>
    <property type="evidence" value="ECO:0007669"/>
    <property type="project" value="InterPro"/>
</dbReference>
<feature type="domain" description="GtrA/DPMS transmembrane" evidence="7">
    <location>
        <begin position="2"/>
        <end position="109"/>
    </location>
</feature>
<evidence type="ECO:0000256" key="2">
    <source>
        <dbReference type="ARBA" id="ARBA00009399"/>
    </source>
</evidence>
<organism evidence="8 9">
    <name type="scientific">Simiaoa sunii</name>
    <dbReference type="NCBI Taxonomy" id="2763672"/>
    <lineage>
        <taxon>Bacteria</taxon>
        <taxon>Bacillati</taxon>
        <taxon>Bacillota</taxon>
        <taxon>Clostridia</taxon>
        <taxon>Lachnospirales</taxon>
        <taxon>Lachnospiraceae</taxon>
        <taxon>Simiaoa</taxon>
    </lineage>
</organism>
<feature type="transmembrane region" description="Helical" evidence="6">
    <location>
        <begin position="20"/>
        <end position="40"/>
    </location>
</feature>
<dbReference type="GO" id="GO:0005886">
    <property type="term" value="C:plasma membrane"/>
    <property type="evidence" value="ECO:0007669"/>
    <property type="project" value="TreeGrafter"/>
</dbReference>
<keyword evidence="5 6" id="KW-0472">Membrane</keyword>
<keyword evidence="3 6" id="KW-0812">Transmembrane</keyword>
<comment type="subcellular location">
    <subcellularLocation>
        <location evidence="1">Membrane</location>
        <topology evidence="1">Multi-pass membrane protein</topology>
    </subcellularLocation>
</comment>